<dbReference type="InterPro" id="IPR021341">
    <property type="entry name" value="DUF2958"/>
</dbReference>
<evidence type="ECO:0008006" key="3">
    <source>
        <dbReference type="Google" id="ProtNLM"/>
    </source>
</evidence>
<accession>A0A2T1N6F0</accession>
<dbReference type="OrthoDB" id="1070337at2"/>
<reference evidence="1 2" key="1">
    <citation type="submission" date="2018-03" db="EMBL/GenBank/DDBJ databases">
        <title>Mesoflavibacter sp. HG37 and Mesoflavibacter sp. HG96 sp.nov., two marine bacteria isolated from seawater of Western Pacific Ocean.</title>
        <authorList>
            <person name="Cheng H."/>
            <person name="Wu Y.-H."/>
            <person name="Guo L.-L."/>
            <person name="Xu X.-W."/>
        </authorList>
    </citation>
    <scope>NUCLEOTIDE SEQUENCE [LARGE SCALE GENOMIC DNA]</scope>
    <source>
        <strain evidence="1 2">KCTC 42117</strain>
    </source>
</reference>
<comment type="caution">
    <text evidence="1">The sequence shown here is derived from an EMBL/GenBank/DDBJ whole genome shotgun (WGS) entry which is preliminary data.</text>
</comment>
<sequence length="130" mass="15271">MKLITPEIEARFKEFEEEQTPENPIFVAKFFNPVGSQTWYASTYDPKSNTCYGYVTGMAYDELGYFSIDELEALKLPYGVRIERDEFFDVMSLDLLTSQETKMKVKIKEKREAELQEINSKNNQNQDLER</sequence>
<evidence type="ECO:0000313" key="1">
    <source>
        <dbReference type="EMBL" id="PSG87050.1"/>
    </source>
</evidence>
<keyword evidence="2" id="KW-1185">Reference proteome</keyword>
<dbReference type="RefSeq" id="WP_106680471.1">
    <property type="nucleotide sequence ID" value="NZ_JACHWV010000002.1"/>
</dbReference>
<protein>
    <recommendedName>
        <fullName evidence="3">DUF2958 domain-containing protein</fullName>
    </recommendedName>
</protein>
<gene>
    <name evidence="1" type="ORF">C7H61_13145</name>
</gene>
<dbReference type="Pfam" id="PF11171">
    <property type="entry name" value="DUF2958"/>
    <property type="match status" value="1"/>
</dbReference>
<proteinExistence type="predicted"/>
<name>A0A2T1N6F0_9FLAO</name>
<dbReference type="Proteomes" id="UP000238430">
    <property type="component" value="Unassembled WGS sequence"/>
</dbReference>
<organism evidence="1 2">
    <name type="scientific">Mesoflavibacter zeaxanthinifaciens subsp. sabulilitoris</name>
    <dbReference type="NCBI Taxonomy" id="1520893"/>
    <lineage>
        <taxon>Bacteria</taxon>
        <taxon>Pseudomonadati</taxon>
        <taxon>Bacteroidota</taxon>
        <taxon>Flavobacteriia</taxon>
        <taxon>Flavobacteriales</taxon>
        <taxon>Flavobacteriaceae</taxon>
        <taxon>Mesoflavibacter</taxon>
    </lineage>
</organism>
<dbReference type="EMBL" id="PXOT01000027">
    <property type="protein sequence ID" value="PSG87050.1"/>
    <property type="molecule type" value="Genomic_DNA"/>
</dbReference>
<evidence type="ECO:0000313" key="2">
    <source>
        <dbReference type="Proteomes" id="UP000238430"/>
    </source>
</evidence>
<dbReference type="AlphaFoldDB" id="A0A2T1N6F0"/>